<dbReference type="Proteomes" id="UP000298180">
    <property type="component" value="Unassembled WGS sequence"/>
</dbReference>
<evidence type="ECO:0008006" key="4">
    <source>
        <dbReference type="Google" id="ProtNLM"/>
    </source>
</evidence>
<comment type="caution">
    <text evidence="2">The sequence shown here is derived from an EMBL/GenBank/DDBJ whole genome shotgun (WGS) entry which is preliminary data.</text>
</comment>
<feature type="signal peptide" evidence="1">
    <location>
        <begin position="1"/>
        <end position="22"/>
    </location>
</feature>
<feature type="chain" id="PRO_5021346578" description="DUF4156 domain-containing protein" evidence="1">
    <location>
        <begin position="23"/>
        <end position="102"/>
    </location>
</feature>
<protein>
    <recommendedName>
        <fullName evidence="4">DUF4156 domain-containing protein</fullName>
    </recommendedName>
</protein>
<evidence type="ECO:0000313" key="3">
    <source>
        <dbReference type="Proteomes" id="UP000298180"/>
    </source>
</evidence>
<reference evidence="2 3" key="1">
    <citation type="submission" date="2019-03" db="EMBL/GenBank/DDBJ databases">
        <title>Ramlibacter henchirensis DSM 14656, whole genome shotgun sequence.</title>
        <authorList>
            <person name="Zhang X."/>
            <person name="Feng G."/>
            <person name="Zhu H."/>
        </authorList>
    </citation>
    <scope>NUCLEOTIDE SEQUENCE [LARGE SCALE GENOMIC DNA]</scope>
    <source>
        <strain evidence="2 3">DSM 14656</strain>
    </source>
</reference>
<accession>A0A4Z0BMG7</accession>
<sequence length="102" mass="10880">MKALIALLPTLMAAACASAPQATQTVERYPAWLEMKPGWAETCAAEGCVPVTQRELQELANDVHQRTLVMCRRSRLSAMVAPEAGASLSLNDSVLVAGACEH</sequence>
<organism evidence="2 3">
    <name type="scientific">Ramlibacter henchirensis</name>
    <dbReference type="NCBI Taxonomy" id="204072"/>
    <lineage>
        <taxon>Bacteria</taxon>
        <taxon>Pseudomonadati</taxon>
        <taxon>Pseudomonadota</taxon>
        <taxon>Betaproteobacteria</taxon>
        <taxon>Burkholderiales</taxon>
        <taxon>Comamonadaceae</taxon>
        <taxon>Ramlibacter</taxon>
    </lineage>
</organism>
<dbReference type="AlphaFoldDB" id="A0A4Z0BMG7"/>
<evidence type="ECO:0000313" key="2">
    <source>
        <dbReference type="EMBL" id="TFY99274.1"/>
    </source>
</evidence>
<dbReference type="EMBL" id="SMLM01000004">
    <property type="protein sequence ID" value="TFY99274.1"/>
    <property type="molecule type" value="Genomic_DNA"/>
</dbReference>
<name>A0A4Z0BMG7_9BURK</name>
<evidence type="ECO:0000256" key="1">
    <source>
        <dbReference type="SAM" id="SignalP"/>
    </source>
</evidence>
<dbReference type="RefSeq" id="WP_135265502.1">
    <property type="nucleotide sequence ID" value="NZ_SMLM01000004.1"/>
</dbReference>
<keyword evidence="1" id="KW-0732">Signal</keyword>
<keyword evidence="3" id="KW-1185">Reference proteome</keyword>
<dbReference type="PROSITE" id="PS51257">
    <property type="entry name" value="PROKAR_LIPOPROTEIN"/>
    <property type="match status" value="1"/>
</dbReference>
<dbReference type="OrthoDB" id="9997288at2"/>
<proteinExistence type="predicted"/>
<gene>
    <name evidence="2" type="ORF">EZ313_22185</name>
</gene>